<organism evidence="2 3">
    <name type="scientific">Mycena maculata</name>
    <dbReference type="NCBI Taxonomy" id="230809"/>
    <lineage>
        <taxon>Eukaryota</taxon>
        <taxon>Fungi</taxon>
        <taxon>Dikarya</taxon>
        <taxon>Basidiomycota</taxon>
        <taxon>Agaricomycotina</taxon>
        <taxon>Agaricomycetes</taxon>
        <taxon>Agaricomycetidae</taxon>
        <taxon>Agaricales</taxon>
        <taxon>Marasmiineae</taxon>
        <taxon>Mycenaceae</taxon>
        <taxon>Mycena</taxon>
    </lineage>
</organism>
<sequence length="157" mass="17800">MSQLRPIKQKLDQEELRAVFDRNHWYFLRENNTCQEINYRTAEQNAVGHTDASAVEDFIFQVGIIFRTLEQAFLGFSAGRFADLQKSFIERKPPEDWLKTTFRIPEVRTRVVNPFDLSPSAFKELGSQSSAAPPSKKSRSAPAAPSDSDDSTETLTA</sequence>
<keyword evidence="3" id="KW-1185">Reference proteome</keyword>
<feature type="region of interest" description="Disordered" evidence="1">
    <location>
        <begin position="123"/>
        <end position="157"/>
    </location>
</feature>
<dbReference type="AlphaFoldDB" id="A0AAD7K7V7"/>
<feature type="compositionally biased region" description="Acidic residues" evidence="1">
    <location>
        <begin position="147"/>
        <end position="157"/>
    </location>
</feature>
<reference evidence="2" key="1">
    <citation type="submission" date="2023-03" db="EMBL/GenBank/DDBJ databases">
        <title>Massive genome expansion in bonnet fungi (Mycena s.s.) driven by repeated elements and novel gene families across ecological guilds.</title>
        <authorList>
            <consortium name="Lawrence Berkeley National Laboratory"/>
            <person name="Harder C.B."/>
            <person name="Miyauchi S."/>
            <person name="Viragh M."/>
            <person name="Kuo A."/>
            <person name="Thoen E."/>
            <person name="Andreopoulos B."/>
            <person name="Lu D."/>
            <person name="Skrede I."/>
            <person name="Drula E."/>
            <person name="Henrissat B."/>
            <person name="Morin E."/>
            <person name="Kohler A."/>
            <person name="Barry K."/>
            <person name="LaButti K."/>
            <person name="Morin E."/>
            <person name="Salamov A."/>
            <person name="Lipzen A."/>
            <person name="Mereny Z."/>
            <person name="Hegedus B."/>
            <person name="Baldrian P."/>
            <person name="Stursova M."/>
            <person name="Weitz H."/>
            <person name="Taylor A."/>
            <person name="Grigoriev I.V."/>
            <person name="Nagy L.G."/>
            <person name="Martin F."/>
            <person name="Kauserud H."/>
        </authorList>
    </citation>
    <scope>NUCLEOTIDE SEQUENCE</scope>
    <source>
        <strain evidence="2">CBHHK188m</strain>
    </source>
</reference>
<dbReference type="Proteomes" id="UP001215280">
    <property type="component" value="Unassembled WGS sequence"/>
</dbReference>
<comment type="caution">
    <text evidence="2">The sequence shown here is derived from an EMBL/GenBank/DDBJ whole genome shotgun (WGS) entry which is preliminary data.</text>
</comment>
<evidence type="ECO:0000313" key="3">
    <source>
        <dbReference type="Proteomes" id="UP001215280"/>
    </source>
</evidence>
<evidence type="ECO:0000256" key="1">
    <source>
        <dbReference type="SAM" id="MobiDB-lite"/>
    </source>
</evidence>
<gene>
    <name evidence="2" type="ORF">DFH07DRAFT_950173</name>
</gene>
<dbReference type="EMBL" id="JARJLG010000006">
    <property type="protein sequence ID" value="KAJ7780118.1"/>
    <property type="molecule type" value="Genomic_DNA"/>
</dbReference>
<protein>
    <submittedName>
        <fullName evidence="2">Uncharacterized protein</fullName>
    </submittedName>
</protein>
<evidence type="ECO:0000313" key="2">
    <source>
        <dbReference type="EMBL" id="KAJ7780118.1"/>
    </source>
</evidence>
<feature type="compositionally biased region" description="Low complexity" evidence="1">
    <location>
        <begin position="129"/>
        <end position="146"/>
    </location>
</feature>
<accession>A0AAD7K7V7</accession>
<proteinExistence type="predicted"/>
<name>A0AAD7K7V7_9AGAR</name>